<organism evidence="2 3">
    <name type="scientific">Cymbomonas tetramitiformis</name>
    <dbReference type="NCBI Taxonomy" id="36881"/>
    <lineage>
        <taxon>Eukaryota</taxon>
        <taxon>Viridiplantae</taxon>
        <taxon>Chlorophyta</taxon>
        <taxon>Pyramimonadophyceae</taxon>
        <taxon>Pyramimonadales</taxon>
        <taxon>Pyramimonadaceae</taxon>
        <taxon>Cymbomonas</taxon>
    </lineage>
</organism>
<comment type="caution">
    <text evidence="2">The sequence shown here is derived from an EMBL/GenBank/DDBJ whole genome shotgun (WGS) entry which is preliminary data.</text>
</comment>
<evidence type="ECO:0000313" key="2">
    <source>
        <dbReference type="EMBL" id="KAK3276012.1"/>
    </source>
</evidence>
<dbReference type="EMBL" id="LGRX02006830">
    <property type="protein sequence ID" value="KAK3276012.1"/>
    <property type="molecule type" value="Genomic_DNA"/>
</dbReference>
<name>A0AAE0GDI6_9CHLO</name>
<evidence type="ECO:0000256" key="1">
    <source>
        <dbReference type="SAM" id="MobiDB-lite"/>
    </source>
</evidence>
<evidence type="ECO:0000313" key="3">
    <source>
        <dbReference type="Proteomes" id="UP001190700"/>
    </source>
</evidence>
<proteinExistence type="predicted"/>
<keyword evidence="3" id="KW-1185">Reference proteome</keyword>
<protein>
    <submittedName>
        <fullName evidence="2">Uncharacterized protein</fullName>
    </submittedName>
</protein>
<feature type="region of interest" description="Disordered" evidence="1">
    <location>
        <begin position="35"/>
        <end position="55"/>
    </location>
</feature>
<gene>
    <name evidence="2" type="ORF">CYMTET_15892</name>
</gene>
<reference evidence="2 3" key="1">
    <citation type="journal article" date="2015" name="Genome Biol. Evol.">
        <title>Comparative Genomics of a Bacterivorous Green Alga Reveals Evolutionary Causalities and Consequences of Phago-Mixotrophic Mode of Nutrition.</title>
        <authorList>
            <person name="Burns J.A."/>
            <person name="Paasch A."/>
            <person name="Narechania A."/>
            <person name="Kim E."/>
        </authorList>
    </citation>
    <scope>NUCLEOTIDE SEQUENCE [LARGE SCALE GENOMIC DNA]</scope>
    <source>
        <strain evidence="2 3">PLY_AMNH</strain>
    </source>
</reference>
<dbReference type="Proteomes" id="UP001190700">
    <property type="component" value="Unassembled WGS sequence"/>
</dbReference>
<accession>A0AAE0GDI6</accession>
<sequence>MHDSRLKPHSHDSSRTLTTCGCFAVRRANTDLGSRRRFSPELGRPASQKAKGFAEEGTERIKTAIRLLGETVAVYTRFRVRYSELSLQSSPGPPTFYDLRVSGERPCEARPGRFISLQASRPGSVDARHAYAGLCGCPTRVCRALWMPAPRTPGSVDARHAHAGLCGCPPRARRARWMRATCTPRATLRPSRPSGMHLLMATPHP</sequence>
<dbReference type="AlphaFoldDB" id="A0AAE0GDI6"/>